<dbReference type="OrthoDB" id="9797519at2"/>
<comment type="caution">
    <text evidence="4">The sequence shown here is derived from an EMBL/GenBank/DDBJ whole genome shotgun (WGS) entry which is preliminary data.</text>
</comment>
<dbReference type="InterPro" id="IPR051925">
    <property type="entry name" value="RNA-binding_domain"/>
</dbReference>
<feature type="domain" description="CRM" evidence="3">
    <location>
        <begin position="1"/>
        <end position="96"/>
    </location>
</feature>
<name>A0A4R6BEE3_9STAP</name>
<protein>
    <submittedName>
        <fullName evidence="4">Ribosome assembly RNA-binding protein YhbY</fullName>
    </submittedName>
</protein>
<dbReference type="Gene3D" id="3.30.110.60">
    <property type="entry name" value="YhbY-like"/>
    <property type="match status" value="1"/>
</dbReference>
<accession>A0A4R6BEE3</accession>
<gene>
    <name evidence="4" type="primary">yhbY</name>
    <name evidence="4" type="ORF">ERX27_04515</name>
</gene>
<proteinExistence type="predicted"/>
<dbReference type="AlphaFoldDB" id="A0A4R6BEE3"/>
<dbReference type="PANTHER" id="PTHR40065">
    <property type="entry name" value="RNA-BINDING PROTEIN YHBY"/>
    <property type="match status" value="1"/>
</dbReference>
<evidence type="ECO:0000313" key="4">
    <source>
        <dbReference type="EMBL" id="TDL98167.1"/>
    </source>
</evidence>
<keyword evidence="5" id="KW-1185">Reference proteome</keyword>
<dbReference type="RefSeq" id="WP_133431645.1">
    <property type="nucleotide sequence ID" value="NZ_CP092172.1"/>
</dbReference>
<dbReference type="Pfam" id="PF01985">
    <property type="entry name" value="CRS1_YhbY"/>
    <property type="match status" value="1"/>
</dbReference>
<dbReference type="NCBIfam" id="TIGR00253">
    <property type="entry name" value="RNA_bind_YhbY"/>
    <property type="match status" value="1"/>
</dbReference>
<dbReference type="InterPro" id="IPR035920">
    <property type="entry name" value="YhbY-like_sf"/>
</dbReference>
<dbReference type="InterPro" id="IPR001890">
    <property type="entry name" value="RNA-binding_CRM"/>
</dbReference>
<dbReference type="PROSITE" id="PS51295">
    <property type="entry name" value="CRM"/>
    <property type="match status" value="1"/>
</dbReference>
<reference evidence="4 5" key="1">
    <citation type="submission" date="2019-01" db="EMBL/GenBank/DDBJ databases">
        <title>Draft genome sequences of the type strains of six Macrococcus species.</title>
        <authorList>
            <person name="Mazhar S."/>
            <person name="Altermann E."/>
            <person name="Hill C."/>
            <person name="Mcauliffe O."/>
        </authorList>
    </citation>
    <scope>NUCLEOTIDE SEQUENCE [LARGE SCALE GENOMIC DNA]</scope>
    <source>
        <strain evidence="4 5">CCM4811</strain>
    </source>
</reference>
<evidence type="ECO:0000259" key="3">
    <source>
        <dbReference type="PROSITE" id="PS51295"/>
    </source>
</evidence>
<evidence type="ECO:0000313" key="5">
    <source>
        <dbReference type="Proteomes" id="UP000295310"/>
    </source>
</evidence>
<dbReference type="GO" id="GO:0003723">
    <property type="term" value="F:RNA binding"/>
    <property type="evidence" value="ECO:0007669"/>
    <property type="project" value="UniProtKB-UniRule"/>
</dbReference>
<keyword evidence="1 2" id="KW-0694">RNA-binding</keyword>
<dbReference type="Proteomes" id="UP000295310">
    <property type="component" value="Unassembled WGS sequence"/>
</dbReference>
<dbReference type="PANTHER" id="PTHR40065:SF3">
    <property type="entry name" value="RNA-BINDING PROTEIN YHBY"/>
    <property type="match status" value="1"/>
</dbReference>
<dbReference type="InterPro" id="IPR017924">
    <property type="entry name" value="RNA-binding_YhbY"/>
</dbReference>
<sequence length="97" mass="11163">MLTGKQKRYLRGEAHHLDPIFQIGKGGVNENLIEQLNEVLEKRELIKVSILQNNDDEKDELAEEVARRVHGDLVQLIGSTIILYKPSKNHKKIELPR</sequence>
<evidence type="ECO:0000256" key="2">
    <source>
        <dbReference type="PROSITE-ProRule" id="PRU00626"/>
    </source>
</evidence>
<dbReference type="SUPFAM" id="SSF75471">
    <property type="entry name" value="YhbY-like"/>
    <property type="match status" value="1"/>
</dbReference>
<dbReference type="SMART" id="SM01103">
    <property type="entry name" value="CRS1_YhbY"/>
    <property type="match status" value="1"/>
</dbReference>
<dbReference type="EMBL" id="SCWA01000006">
    <property type="protein sequence ID" value="TDL98167.1"/>
    <property type="molecule type" value="Genomic_DNA"/>
</dbReference>
<organism evidence="4 5">
    <name type="scientific">Macrococcus brunensis</name>
    <dbReference type="NCBI Taxonomy" id="198483"/>
    <lineage>
        <taxon>Bacteria</taxon>
        <taxon>Bacillati</taxon>
        <taxon>Bacillota</taxon>
        <taxon>Bacilli</taxon>
        <taxon>Bacillales</taxon>
        <taxon>Staphylococcaceae</taxon>
        <taxon>Macrococcus</taxon>
    </lineage>
</organism>
<evidence type="ECO:0000256" key="1">
    <source>
        <dbReference type="ARBA" id="ARBA00022884"/>
    </source>
</evidence>